<keyword evidence="3" id="KW-1185">Reference proteome</keyword>
<reference evidence="2" key="1">
    <citation type="journal article" date="2021" name="Nat. Commun.">
        <title>Genetic determinants of endophytism in the Arabidopsis root mycobiome.</title>
        <authorList>
            <person name="Mesny F."/>
            <person name="Miyauchi S."/>
            <person name="Thiergart T."/>
            <person name="Pickel B."/>
            <person name="Atanasova L."/>
            <person name="Karlsson M."/>
            <person name="Huettel B."/>
            <person name="Barry K.W."/>
            <person name="Haridas S."/>
            <person name="Chen C."/>
            <person name="Bauer D."/>
            <person name="Andreopoulos W."/>
            <person name="Pangilinan J."/>
            <person name="LaButti K."/>
            <person name="Riley R."/>
            <person name="Lipzen A."/>
            <person name="Clum A."/>
            <person name="Drula E."/>
            <person name="Henrissat B."/>
            <person name="Kohler A."/>
            <person name="Grigoriev I.V."/>
            <person name="Martin F.M."/>
            <person name="Hacquard S."/>
        </authorList>
    </citation>
    <scope>NUCLEOTIDE SEQUENCE</scope>
    <source>
        <strain evidence="2">MPI-CAGE-AT-0147</strain>
    </source>
</reference>
<keyword evidence="1" id="KW-0732">Signal</keyword>
<evidence type="ECO:0000313" key="3">
    <source>
        <dbReference type="Proteomes" id="UP000738349"/>
    </source>
</evidence>
<gene>
    <name evidence="2" type="ORF">EDB81DRAFT_805174</name>
</gene>
<evidence type="ECO:0008006" key="4">
    <source>
        <dbReference type="Google" id="ProtNLM"/>
    </source>
</evidence>
<sequence length="82" mass="9399">MRLFIFISKPTTLWAVAFIVTQRDCTLTSFSFVSLLHPTDLFTQLFYRHSLATGRSSVSIQVTGLGFMHNLHVPTRLKQPSW</sequence>
<dbReference type="AlphaFoldDB" id="A0A9P9EAZ1"/>
<accession>A0A9P9EAZ1</accession>
<dbReference type="Proteomes" id="UP000738349">
    <property type="component" value="Unassembled WGS sequence"/>
</dbReference>
<proteinExistence type="predicted"/>
<feature type="chain" id="PRO_5040296552" description="Secreted protein" evidence="1">
    <location>
        <begin position="16"/>
        <end position="82"/>
    </location>
</feature>
<dbReference type="EMBL" id="JAGMUV010000015">
    <property type="protein sequence ID" value="KAH7133829.1"/>
    <property type="molecule type" value="Genomic_DNA"/>
</dbReference>
<protein>
    <recommendedName>
        <fullName evidence="4">Secreted protein</fullName>
    </recommendedName>
</protein>
<evidence type="ECO:0000313" key="2">
    <source>
        <dbReference type="EMBL" id="KAH7133829.1"/>
    </source>
</evidence>
<organism evidence="2 3">
    <name type="scientific">Dactylonectria macrodidyma</name>
    <dbReference type="NCBI Taxonomy" id="307937"/>
    <lineage>
        <taxon>Eukaryota</taxon>
        <taxon>Fungi</taxon>
        <taxon>Dikarya</taxon>
        <taxon>Ascomycota</taxon>
        <taxon>Pezizomycotina</taxon>
        <taxon>Sordariomycetes</taxon>
        <taxon>Hypocreomycetidae</taxon>
        <taxon>Hypocreales</taxon>
        <taxon>Nectriaceae</taxon>
        <taxon>Dactylonectria</taxon>
    </lineage>
</organism>
<comment type="caution">
    <text evidence="2">The sequence shown here is derived from an EMBL/GenBank/DDBJ whole genome shotgun (WGS) entry which is preliminary data.</text>
</comment>
<name>A0A9P9EAZ1_9HYPO</name>
<feature type="signal peptide" evidence="1">
    <location>
        <begin position="1"/>
        <end position="15"/>
    </location>
</feature>
<evidence type="ECO:0000256" key="1">
    <source>
        <dbReference type="SAM" id="SignalP"/>
    </source>
</evidence>